<reference evidence="3" key="3">
    <citation type="submission" date="2015-04" db="UniProtKB">
        <authorList>
            <consortium name="EnsemblPlants"/>
        </authorList>
    </citation>
    <scope>IDENTIFICATION</scope>
    <source>
        <strain evidence="3">cv. Jemalong A17</strain>
    </source>
</reference>
<sequence>MTHCSVHLPLLKTLDMMNVRFDDMEDLNKLIYGCPILENLTISYVKAESAGSIIAGGGYSKPLPKLIKASIHLFEVPLRAVSNVQHLSVLEVIRYIILCMLFYYEQ</sequence>
<evidence type="ECO:0000313" key="1">
    <source>
        <dbReference type="EMBL" id="AES95306.1"/>
    </source>
</evidence>
<dbReference type="EMBL" id="PSQE01000005">
    <property type="protein sequence ID" value="RHN54443.1"/>
    <property type="molecule type" value="Genomic_DNA"/>
</dbReference>
<evidence type="ECO:0000313" key="5">
    <source>
        <dbReference type="Proteomes" id="UP000265566"/>
    </source>
</evidence>
<evidence type="ECO:0000313" key="4">
    <source>
        <dbReference type="Proteomes" id="UP000002051"/>
    </source>
</evidence>
<proteinExistence type="predicted"/>
<dbReference type="EMBL" id="CM001221">
    <property type="protein sequence ID" value="AES95306.1"/>
    <property type="molecule type" value="Genomic_DNA"/>
</dbReference>
<dbReference type="EnsemblPlants" id="AES95306">
    <property type="protein sequence ID" value="AES95306"/>
    <property type="gene ID" value="MTR_5g024050"/>
</dbReference>
<accession>G7K039</accession>
<reference evidence="5" key="4">
    <citation type="journal article" date="2018" name="Nat. Plants">
        <title>Whole-genome landscape of Medicago truncatula symbiotic genes.</title>
        <authorList>
            <person name="Pecrix Y."/>
            <person name="Staton S.E."/>
            <person name="Sallet E."/>
            <person name="Lelandais-Briere C."/>
            <person name="Moreau S."/>
            <person name="Carrere S."/>
            <person name="Blein T."/>
            <person name="Jardinaud M.F."/>
            <person name="Latrasse D."/>
            <person name="Zouine M."/>
            <person name="Zahm M."/>
            <person name="Kreplak J."/>
            <person name="Mayjonade B."/>
            <person name="Satge C."/>
            <person name="Perez M."/>
            <person name="Cauet S."/>
            <person name="Marande W."/>
            <person name="Chantry-Darmon C."/>
            <person name="Lopez-Roques C."/>
            <person name="Bouchez O."/>
            <person name="Berard A."/>
            <person name="Debelle F."/>
            <person name="Munos S."/>
            <person name="Bendahmane A."/>
            <person name="Berges H."/>
            <person name="Niebel A."/>
            <person name="Buitink J."/>
            <person name="Frugier F."/>
            <person name="Benhamed M."/>
            <person name="Crespi M."/>
            <person name="Gouzy J."/>
            <person name="Gamas P."/>
        </authorList>
    </citation>
    <scope>NUCLEOTIDE SEQUENCE [LARGE SCALE GENOMIC DNA]</scope>
    <source>
        <strain evidence="5">cv. Jemalong A17</strain>
    </source>
</reference>
<organism evidence="1 4">
    <name type="scientific">Medicago truncatula</name>
    <name type="common">Barrel medic</name>
    <name type="synonym">Medicago tribuloides</name>
    <dbReference type="NCBI Taxonomy" id="3880"/>
    <lineage>
        <taxon>Eukaryota</taxon>
        <taxon>Viridiplantae</taxon>
        <taxon>Streptophyta</taxon>
        <taxon>Embryophyta</taxon>
        <taxon>Tracheophyta</taxon>
        <taxon>Spermatophyta</taxon>
        <taxon>Magnoliopsida</taxon>
        <taxon>eudicotyledons</taxon>
        <taxon>Gunneridae</taxon>
        <taxon>Pentapetalae</taxon>
        <taxon>rosids</taxon>
        <taxon>fabids</taxon>
        <taxon>Fabales</taxon>
        <taxon>Fabaceae</taxon>
        <taxon>Papilionoideae</taxon>
        <taxon>50 kb inversion clade</taxon>
        <taxon>NPAAA clade</taxon>
        <taxon>Hologalegina</taxon>
        <taxon>IRL clade</taxon>
        <taxon>Trifolieae</taxon>
        <taxon>Medicago</taxon>
    </lineage>
</organism>
<dbReference type="AlphaFoldDB" id="G7K039"/>
<dbReference type="HOGENOM" id="CLU_2227135_0_0_1"/>
<dbReference type="Gramene" id="rna29484">
    <property type="protein sequence ID" value="RHN54443.1"/>
    <property type="gene ID" value="gene29484"/>
</dbReference>
<name>G7K039_MEDTR</name>
<dbReference type="Proteomes" id="UP000265566">
    <property type="component" value="Chromosome 5"/>
</dbReference>
<gene>
    <name evidence="1" type="ordered locus">MTR_5g024050</name>
    <name evidence="2" type="ORF">MtrunA17_Chr5g0406881</name>
</gene>
<keyword evidence="4" id="KW-1185">Reference proteome</keyword>
<evidence type="ECO:0000313" key="3">
    <source>
        <dbReference type="EnsemblPlants" id="AES95306"/>
    </source>
</evidence>
<evidence type="ECO:0000313" key="2">
    <source>
        <dbReference type="EMBL" id="RHN54443.1"/>
    </source>
</evidence>
<protein>
    <submittedName>
        <fullName evidence="2">Putative leucine-rich repeat 2</fullName>
    </submittedName>
</protein>
<reference evidence="1 4" key="2">
    <citation type="journal article" date="2014" name="BMC Genomics">
        <title>An improved genome release (version Mt4.0) for the model legume Medicago truncatula.</title>
        <authorList>
            <person name="Tang H."/>
            <person name="Krishnakumar V."/>
            <person name="Bidwell S."/>
            <person name="Rosen B."/>
            <person name="Chan A."/>
            <person name="Zhou S."/>
            <person name="Gentzbittel L."/>
            <person name="Childs K.L."/>
            <person name="Yandell M."/>
            <person name="Gundlach H."/>
            <person name="Mayer K.F."/>
            <person name="Schwartz D.C."/>
            <person name="Town C.D."/>
        </authorList>
    </citation>
    <scope>GENOME REANNOTATION</scope>
    <source>
        <strain evidence="3 4">cv. Jemalong A17</strain>
    </source>
</reference>
<dbReference type="PaxDb" id="3880-AES95306"/>
<reference evidence="1 4" key="1">
    <citation type="journal article" date="2011" name="Nature">
        <title>The Medicago genome provides insight into the evolution of rhizobial symbioses.</title>
        <authorList>
            <person name="Young N.D."/>
            <person name="Debelle F."/>
            <person name="Oldroyd G.E."/>
            <person name="Geurts R."/>
            <person name="Cannon S.B."/>
            <person name="Udvardi M.K."/>
            <person name="Benedito V.A."/>
            <person name="Mayer K.F."/>
            <person name="Gouzy J."/>
            <person name="Schoof H."/>
            <person name="Van de Peer Y."/>
            <person name="Proost S."/>
            <person name="Cook D.R."/>
            <person name="Meyers B.C."/>
            <person name="Spannagl M."/>
            <person name="Cheung F."/>
            <person name="De Mita S."/>
            <person name="Krishnakumar V."/>
            <person name="Gundlach H."/>
            <person name="Zhou S."/>
            <person name="Mudge J."/>
            <person name="Bharti A.K."/>
            <person name="Murray J.D."/>
            <person name="Naoumkina M.A."/>
            <person name="Rosen B."/>
            <person name="Silverstein K.A."/>
            <person name="Tang H."/>
            <person name="Rombauts S."/>
            <person name="Zhao P.X."/>
            <person name="Zhou P."/>
            <person name="Barbe V."/>
            <person name="Bardou P."/>
            <person name="Bechner M."/>
            <person name="Bellec A."/>
            <person name="Berger A."/>
            <person name="Berges H."/>
            <person name="Bidwell S."/>
            <person name="Bisseling T."/>
            <person name="Choisne N."/>
            <person name="Couloux A."/>
            <person name="Denny R."/>
            <person name="Deshpande S."/>
            <person name="Dai X."/>
            <person name="Doyle J.J."/>
            <person name="Dudez A.M."/>
            <person name="Farmer A.D."/>
            <person name="Fouteau S."/>
            <person name="Franken C."/>
            <person name="Gibelin C."/>
            <person name="Gish J."/>
            <person name="Goldstein S."/>
            <person name="Gonzalez A.J."/>
            <person name="Green P.J."/>
            <person name="Hallab A."/>
            <person name="Hartog M."/>
            <person name="Hua A."/>
            <person name="Humphray S.J."/>
            <person name="Jeong D.H."/>
            <person name="Jing Y."/>
            <person name="Jocker A."/>
            <person name="Kenton S.M."/>
            <person name="Kim D.J."/>
            <person name="Klee K."/>
            <person name="Lai H."/>
            <person name="Lang C."/>
            <person name="Lin S."/>
            <person name="Macmil S.L."/>
            <person name="Magdelenat G."/>
            <person name="Matthews L."/>
            <person name="McCorrison J."/>
            <person name="Monaghan E.L."/>
            <person name="Mun J.H."/>
            <person name="Najar F.Z."/>
            <person name="Nicholson C."/>
            <person name="Noirot C."/>
            <person name="O'Bleness M."/>
            <person name="Paule C.R."/>
            <person name="Poulain J."/>
            <person name="Prion F."/>
            <person name="Qin B."/>
            <person name="Qu C."/>
            <person name="Retzel E.F."/>
            <person name="Riddle C."/>
            <person name="Sallet E."/>
            <person name="Samain S."/>
            <person name="Samson N."/>
            <person name="Sanders I."/>
            <person name="Saurat O."/>
            <person name="Scarpelli C."/>
            <person name="Schiex T."/>
            <person name="Segurens B."/>
            <person name="Severin A.J."/>
            <person name="Sherrier D.J."/>
            <person name="Shi R."/>
            <person name="Sims S."/>
            <person name="Singer S.R."/>
            <person name="Sinharoy S."/>
            <person name="Sterck L."/>
            <person name="Viollet A."/>
            <person name="Wang B.B."/>
            <person name="Wang K."/>
            <person name="Wang M."/>
            <person name="Wang X."/>
            <person name="Warfsmann J."/>
            <person name="Weissenbach J."/>
            <person name="White D.D."/>
            <person name="White J.D."/>
            <person name="Wiley G.B."/>
            <person name="Wincker P."/>
            <person name="Xing Y."/>
            <person name="Yang L."/>
            <person name="Yao Z."/>
            <person name="Ying F."/>
            <person name="Zhai J."/>
            <person name="Zhou L."/>
            <person name="Zuber A."/>
            <person name="Denarie J."/>
            <person name="Dixon R.A."/>
            <person name="May G.D."/>
            <person name="Schwartz D.C."/>
            <person name="Rogers J."/>
            <person name="Quetier F."/>
            <person name="Town C.D."/>
            <person name="Roe B.A."/>
        </authorList>
    </citation>
    <scope>NUCLEOTIDE SEQUENCE [LARGE SCALE GENOMIC DNA]</scope>
    <source>
        <strain evidence="1">A17</strain>
        <strain evidence="3 4">cv. Jemalong A17</strain>
    </source>
</reference>
<reference evidence="2" key="5">
    <citation type="journal article" date="2018" name="Nat. Plants">
        <title>Whole-genome landscape of Medicago truncatula symbiotic genes.</title>
        <authorList>
            <person name="Pecrix Y."/>
            <person name="Gamas P."/>
            <person name="Carrere S."/>
        </authorList>
    </citation>
    <scope>NUCLEOTIDE SEQUENCE</scope>
    <source>
        <tissue evidence="2">Leaves</tissue>
    </source>
</reference>
<dbReference type="Proteomes" id="UP000002051">
    <property type="component" value="Chromosome 5"/>
</dbReference>